<dbReference type="Proteomes" id="UP000024376">
    <property type="component" value="Unassembled WGS sequence"/>
</dbReference>
<feature type="region of interest" description="Disordered" evidence="1">
    <location>
        <begin position="113"/>
        <end position="239"/>
    </location>
</feature>
<organism evidence="2 3">
    <name type="scientific">Hypocrea jecorina (strain ATCC 56765 / BCRC 32924 / NRRL 11460 / Rut C-30)</name>
    <name type="common">Trichoderma reesei</name>
    <dbReference type="NCBI Taxonomy" id="1344414"/>
    <lineage>
        <taxon>Eukaryota</taxon>
        <taxon>Fungi</taxon>
        <taxon>Dikarya</taxon>
        <taxon>Ascomycota</taxon>
        <taxon>Pezizomycotina</taxon>
        <taxon>Sordariomycetes</taxon>
        <taxon>Hypocreomycetidae</taxon>
        <taxon>Hypocreales</taxon>
        <taxon>Hypocreaceae</taxon>
        <taxon>Trichoderma</taxon>
    </lineage>
</organism>
<feature type="compositionally biased region" description="Acidic residues" evidence="1">
    <location>
        <begin position="152"/>
        <end position="161"/>
    </location>
</feature>
<dbReference type="AlphaFoldDB" id="A0A024SB25"/>
<dbReference type="KEGG" id="trr:M419DRAFT_77509"/>
<dbReference type="EMBL" id="KI911145">
    <property type="protein sequence ID" value="ETS02268.1"/>
    <property type="molecule type" value="Genomic_DNA"/>
</dbReference>
<name>A0A024SB25_HYPJR</name>
<dbReference type="OrthoDB" id="4970011at2759"/>
<dbReference type="HOGENOM" id="CLU_1161281_0_0_1"/>
<evidence type="ECO:0000256" key="1">
    <source>
        <dbReference type="SAM" id="MobiDB-lite"/>
    </source>
</evidence>
<feature type="compositionally biased region" description="Acidic residues" evidence="1">
    <location>
        <begin position="170"/>
        <end position="239"/>
    </location>
</feature>
<gene>
    <name evidence="2" type="ORF">M419DRAFT_77509</name>
</gene>
<evidence type="ECO:0000313" key="2">
    <source>
        <dbReference type="EMBL" id="ETS02268.1"/>
    </source>
</evidence>
<protein>
    <submittedName>
        <fullName evidence="2">Uncharacterized protein</fullName>
    </submittedName>
</protein>
<feature type="compositionally biased region" description="Basic and acidic residues" evidence="1">
    <location>
        <begin position="1"/>
        <end position="10"/>
    </location>
</feature>
<sequence>MPQTYKDKPAYKSYRAGNEAGERDDAKMPDLKKDGNDKVIIVPGEVFCRWRDEENGLCYRSAAFYSPSSLRNHYKKGHGLQVSDRGAGSKSVALQHQLNRWYSQVDAGAKPTWVPDELQTQPPPANSSNNTSNNTDENVGENDFGGSSENDSQSDSDDDIEIIEKGKEGVEEDGERDEEEDGDDFEEDGEEDEDDMEEDGEETGDDMEEDGEETGDDMEEDGEETGDDMEEDEEVVEKN</sequence>
<proteinExistence type="predicted"/>
<feature type="compositionally biased region" description="Low complexity" evidence="1">
    <location>
        <begin position="126"/>
        <end position="135"/>
    </location>
</feature>
<feature type="region of interest" description="Disordered" evidence="1">
    <location>
        <begin position="1"/>
        <end position="35"/>
    </location>
</feature>
<evidence type="ECO:0000313" key="3">
    <source>
        <dbReference type="Proteomes" id="UP000024376"/>
    </source>
</evidence>
<reference evidence="3" key="1">
    <citation type="journal article" date="2013" name="Ind. Biotechnol.">
        <title>Comparative genomics analysis of Trichoderma reesei strains.</title>
        <authorList>
            <person name="Koike H."/>
            <person name="Aerts A."/>
            <person name="LaButti K."/>
            <person name="Grigoriev I.V."/>
            <person name="Baker S.E."/>
        </authorList>
    </citation>
    <scope>NUCLEOTIDE SEQUENCE [LARGE SCALE GENOMIC DNA]</scope>
    <source>
        <strain evidence="3">ATCC 56765 / BCRC 32924 / NRRL 11460 / Rut C-30</strain>
    </source>
</reference>
<feature type="compositionally biased region" description="Basic and acidic residues" evidence="1">
    <location>
        <begin position="20"/>
        <end position="35"/>
    </location>
</feature>
<accession>A0A024SB25</accession>